<evidence type="ECO:0000313" key="2">
    <source>
        <dbReference type="EMBL" id="KXG33130.1"/>
    </source>
</evidence>
<dbReference type="OrthoDB" id="694265at2759"/>
<name>A0A1B6Q5E0_SORBI</name>
<sequence>MGNTVPPRASREATGTGRRLAGTGGRRSVNAVVTEAPPPATPSRRVVVATARKQGWDDEGDVEEEETARAGRPRAGSALRAAAGGDGAAPTTPAVTAAGKVLTVKIVMRRKDAEALVAMLVKLKARERKARMAELEGELRTGSCGGGGRAHASPAWSRDARRPMLPPIKENDRFERITPVACMTPLA</sequence>
<feature type="compositionally biased region" description="Acidic residues" evidence="1">
    <location>
        <begin position="57"/>
        <end position="66"/>
    </location>
</feature>
<feature type="region of interest" description="Disordered" evidence="1">
    <location>
        <begin position="1"/>
        <end position="90"/>
    </location>
</feature>
<dbReference type="AlphaFoldDB" id="A0A1B6Q5E0"/>
<organism evidence="2 3">
    <name type="scientific">Sorghum bicolor</name>
    <name type="common">Sorghum</name>
    <name type="synonym">Sorghum vulgare</name>
    <dbReference type="NCBI Taxonomy" id="4558"/>
    <lineage>
        <taxon>Eukaryota</taxon>
        <taxon>Viridiplantae</taxon>
        <taxon>Streptophyta</taxon>
        <taxon>Embryophyta</taxon>
        <taxon>Tracheophyta</taxon>
        <taxon>Spermatophyta</taxon>
        <taxon>Magnoliopsida</taxon>
        <taxon>Liliopsida</taxon>
        <taxon>Poales</taxon>
        <taxon>Poaceae</taxon>
        <taxon>PACMAD clade</taxon>
        <taxon>Panicoideae</taxon>
        <taxon>Andropogonodae</taxon>
        <taxon>Andropogoneae</taxon>
        <taxon>Sorghinae</taxon>
        <taxon>Sorghum</taxon>
    </lineage>
</organism>
<gene>
    <name evidence="2" type="ORF">SORBI_3003G258600</name>
</gene>
<dbReference type="Gramene" id="KXG33130">
    <property type="protein sequence ID" value="KXG33130"/>
    <property type="gene ID" value="SORBI_3003G258600"/>
</dbReference>
<reference evidence="2 3" key="1">
    <citation type="journal article" date="2009" name="Nature">
        <title>The Sorghum bicolor genome and the diversification of grasses.</title>
        <authorList>
            <person name="Paterson A.H."/>
            <person name="Bowers J.E."/>
            <person name="Bruggmann R."/>
            <person name="Dubchak I."/>
            <person name="Grimwood J."/>
            <person name="Gundlach H."/>
            <person name="Haberer G."/>
            <person name="Hellsten U."/>
            <person name="Mitros T."/>
            <person name="Poliakov A."/>
            <person name="Schmutz J."/>
            <person name="Spannagl M."/>
            <person name="Tang H."/>
            <person name="Wang X."/>
            <person name="Wicker T."/>
            <person name="Bharti A.K."/>
            <person name="Chapman J."/>
            <person name="Feltus F.A."/>
            <person name="Gowik U."/>
            <person name="Grigoriev I.V."/>
            <person name="Lyons E."/>
            <person name="Maher C.A."/>
            <person name="Martis M."/>
            <person name="Narechania A."/>
            <person name="Otillar R.P."/>
            <person name="Penning B.W."/>
            <person name="Salamov A.A."/>
            <person name="Wang Y."/>
            <person name="Zhang L."/>
            <person name="Carpita N.C."/>
            <person name="Freeling M."/>
            <person name="Gingle A.R."/>
            <person name="Hash C.T."/>
            <person name="Keller B."/>
            <person name="Klein P."/>
            <person name="Kresovich S."/>
            <person name="McCann M.C."/>
            <person name="Ming R."/>
            <person name="Peterson D.G."/>
            <person name="Mehboob-ur-Rahman"/>
            <person name="Ware D."/>
            <person name="Westhoff P."/>
            <person name="Mayer K.F."/>
            <person name="Messing J."/>
            <person name="Rokhsar D.S."/>
        </authorList>
    </citation>
    <scope>NUCLEOTIDE SEQUENCE [LARGE SCALE GENOMIC DNA]</scope>
    <source>
        <strain evidence="3">cv. BTx623</strain>
    </source>
</reference>
<dbReference type="EMBL" id="CM000762">
    <property type="protein sequence ID" value="KXG33130.1"/>
    <property type="molecule type" value="Genomic_DNA"/>
</dbReference>
<dbReference type="Proteomes" id="UP000000768">
    <property type="component" value="Chromosome 3"/>
</dbReference>
<reference evidence="3" key="2">
    <citation type="journal article" date="2018" name="Plant J.">
        <title>The Sorghum bicolor reference genome: improved assembly, gene annotations, a transcriptome atlas, and signatures of genome organization.</title>
        <authorList>
            <person name="McCormick R.F."/>
            <person name="Truong S.K."/>
            <person name="Sreedasyam A."/>
            <person name="Jenkins J."/>
            <person name="Shu S."/>
            <person name="Sims D."/>
            <person name="Kennedy M."/>
            <person name="Amirebrahimi M."/>
            <person name="Weers B.D."/>
            <person name="McKinley B."/>
            <person name="Mattison A."/>
            <person name="Morishige D.T."/>
            <person name="Grimwood J."/>
            <person name="Schmutz J."/>
            <person name="Mullet J.E."/>
        </authorList>
    </citation>
    <scope>NUCLEOTIDE SEQUENCE [LARGE SCALE GENOMIC DNA]</scope>
    <source>
        <strain evidence="3">cv. BTx623</strain>
    </source>
</reference>
<evidence type="ECO:0000313" key="3">
    <source>
        <dbReference type="Proteomes" id="UP000000768"/>
    </source>
</evidence>
<evidence type="ECO:0000256" key="1">
    <source>
        <dbReference type="SAM" id="MobiDB-lite"/>
    </source>
</evidence>
<proteinExistence type="predicted"/>
<keyword evidence="3" id="KW-1185">Reference proteome</keyword>
<protein>
    <submittedName>
        <fullName evidence="2">Uncharacterized protein</fullName>
    </submittedName>
</protein>
<accession>A0A1B6Q5E0</accession>
<feature type="compositionally biased region" description="Low complexity" evidence="1">
    <location>
        <begin position="73"/>
        <end position="90"/>
    </location>
</feature>
<dbReference type="FunCoup" id="A0A1B6Q5E0">
    <property type="interactions" value="880"/>
</dbReference>
<dbReference type="InParanoid" id="A0A1B6Q5E0"/>
<dbReference type="OMA" id="ACWSPQL"/>
<feature type="region of interest" description="Disordered" evidence="1">
    <location>
        <begin position="142"/>
        <end position="166"/>
    </location>
</feature>
<feature type="compositionally biased region" description="Low complexity" evidence="1">
    <location>
        <begin position="12"/>
        <end position="21"/>
    </location>
</feature>